<name>A0A8H6ARN9_9HELO</name>
<dbReference type="Proteomes" id="UP000531561">
    <property type="component" value="Unassembled WGS sequence"/>
</dbReference>
<evidence type="ECO:0000256" key="1">
    <source>
        <dbReference type="ARBA" id="ARBA00022737"/>
    </source>
</evidence>
<gene>
    <name evidence="4" type="ORF">Bfra_005494</name>
</gene>
<reference evidence="4 5" key="1">
    <citation type="journal article" date="2020" name="Phytopathology">
        <title>A high-quality genome resource of Botrytis fragariae, a new and rapidly spreading fungal pathogen causing strawberry gray mold in the U.S.A.</title>
        <authorList>
            <person name="Wu Y."/>
            <person name="Saski C.A."/>
            <person name="Schnabel G."/>
            <person name="Xiao S."/>
            <person name="Hu M."/>
        </authorList>
    </citation>
    <scope>NUCLEOTIDE SEQUENCE [LARGE SCALE GENOMIC DNA]</scope>
    <source>
        <strain evidence="4 5">BVB16</strain>
    </source>
</reference>
<dbReference type="AlphaFoldDB" id="A0A8H6ARN9"/>
<evidence type="ECO:0000259" key="3">
    <source>
        <dbReference type="Pfam" id="PF25053"/>
    </source>
</evidence>
<dbReference type="RefSeq" id="XP_037191086.1">
    <property type="nucleotide sequence ID" value="XM_037335876.1"/>
</dbReference>
<dbReference type="PANTHER" id="PTHR10039:SF5">
    <property type="entry name" value="NACHT DOMAIN-CONTAINING PROTEIN"/>
    <property type="match status" value="1"/>
</dbReference>
<dbReference type="EMBL" id="JABFCT010000010">
    <property type="protein sequence ID" value="KAF5872140.1"/>
    <property type="molecule type" value="Genomic_DNA"/>
</dbReference>
<keyword evidence="1" id="KW-0677">Repeat</keyword>
<evidence type="ECO:0000313" key="4">
    <source>
        <dbReference type="EMBL" id="KAF5872140.1"/>
    </source>
</evidence>
<comment type="caution">
    <text evidence="4">The sequence shown here is derived from an EMBL/GenBank/DDBJ whole genome shotgun (WGS) entry which is preliminary data.</text>
</comment>
<dbReference type="PANTHER" id="PTHR10039">
    <property type="entry name" value="AMELOGENIN"/>
    <property type="match status" value="1"/>
</dbReference>
<feature type="domain" description="DUF7791" evidence="3">
    <location>
        <begin position="580"/>
        <end position="734"/>
    </location>
</feature>
<organism evidence="4 5">
    <name type="scientific">Botrytis fragariae</name>
    <dbReference type="NCBI Taxonomy" id="1964551"/>
    <lineage>
        <taxon>Eukaryota</taxon>
        <taxon>Fungi</taxon>
        <taxon>Dikarya</taxon>
        <taxon>Ascomycota</taxon>
        <taxon>Pezizomycotina</taxon>
        <taxon>Leotiomycetes</taxon>
        <taxon>Helotiales</taxon>
        <taxon>Sclerotiniaceae</taxon>
        <taxon>Botrytis</taxon>
    </lineage>
</organism>
<dbReference type="InterPro" id="IPR056693">
    <property type="entry name" value="DUF7791"/>
</dbReference>
<keyword evidence="5" id="KW-1185">Reference proteome</keyword>
<proteinExistence type="predicted"/>
<accession>A0A8H6ARN9</accession>
<feature type="domain" description="Nephrocystin 3-like N-terminal" evidence="2">
    <location>
        <begin position="285"/>
        <end position="470"/>
    </location>
</feature>
<dbReference type="SUPFAM" id="SSF52540">
    <property type="entry name" value="P-loop containing nucleoside triphosphate hydrolases"/>
    <property type="match status" value="1"/>
</dbReference>
<dbReference type="Pfam" id="PF25053">
    <property type="entry name" value="DUF7791"/>
    <property type="match status" value="1"/>
</dbReference>
<sequence>MVLDPLSAISLAGTVLQFVEFTSKLLINAHELLKSPEGALESNSQLEFLTADLKGITGKLRTPLREAALGCGSKEEAELRKVCGACDGVATELFERLEGLKRNGHHQKWSSLQKAIKTAWTKDEISALTSRMSAYKDAIQLHVLVGLRSSVSFTTTEMAKRFDRVDQNTRDIVASLSSTRKLPDPYPATRDRIITEHLEKLDSRLLTIFHVLNQAGEELRQGSSHKNPPRVNTAVSTFDNIENEPRLEYSEEKVRRNAEEPILDNFRFPAMDDRLDQVTEAHRETFEWLFRDQEESAPWGNFVKWLQSGETIYWIHGKAGSGKSTLMRFIFGHPRTLQELSMWSNNCLKAGFFFWNSGSKDQRSHAGLLRSLIVAILEQYRSLIPLLFPLQWAHNYAEAVKETNQFINKTWTYPEISAVFEEIISQDTVKFNMCLFIDGLDEYDDNKDNIIDFVLKLSRSSRVKLCVSSRPLLEFGDAFSSYPSLKLQDLTVSDIEKYVSDNLAANTHYQILASREPTKAPALVQDLVHKAQGVFLWVKLVTQSLISGMRNRDTISDLRRRLDDIPGDLEDLYNHMLSYIHPFYLQHASRLFQIVNAAQQEAKIIGREDVDQLPLTVLALSLAVDEDSTLAITARILPLSADEIRSRCRLMEDRLKSQSAGLLEVQGPAEGLHVSEMRLSRVAEGDLKVQYLHRTARDYLNRADIWSKQLDRTKGSSFNPHVAMLRSYILLLKGVVASWTSKKQARLAYLALEHASFADVQTGESNFELLDELDRTMKDHASTWTGNHWTSRQFDAISPLGYESFISAAVNYGLCAYVRIKVLTGHQLTSGSKQGKLSRQKIRPLLDIAVNNNDPKFRLAPGSSNMVFLLLQRGAKPSDMYLNATIWERAFFGGDGLLSNQDKLGGRGGAIWLDNLRQRLAVVDLLIQYGANIKLSTEADGMTQTALNRIQAMDFSTFFPKETGELMNRLKYTDPKGHTLSVRSKGGFRSLFGVIGKHRGW</sequence>
<dbReference type="Pfam" id="PF24883">
    <property type="entry name" value="NPHP3_N"/>
    <property type="match status" value="1"/>
</dbReference>
<evidence type="ECO:0000313" key="5">
    <source>
        <dbReference type="Proteomes" id="UP000531561"/>
    </source>
</evidence>
<evidence type="ECO:0000259" key="2">
    <source>
        <dbReference type="Pfam" id="PF24883"/>
    </source>
</evidence>
<protein>
    <submittedName>
        <fullName evidence="4">Putative small s protein</fullName>
    </submittedName>
</protein>
<dbReference type="Gene3D" id="3.40.50.300">
    <property type="entry name" value="P-loop containing nucleotide triphosphate hydrolases"/>
    <property type="match status" value="1"/>
</dbReference>
<dbReference type="GeneID" id="59259568"/>
<dbReference type="InterPro" id="IPR056884">
    <property type="entry name" value="NPHP3-like_N"/>
</dbReference>
<dbReference type="OrthoDB" id="443402at2759"/>
<dbReference type="InterPro" id="IPR027417">
    <property type="entry name" value="P-loop_NTPase"/>
</dbReference>